<sequence>TSVKTLDRCLNMRLREGSVSEGIS</sequence>
<keyword evidence="2" id="KW-1185">Reference proteome</keyword>
<name>A0A8J2KK11_9HEXA</name>
<feature type="non-terminal residue" evidence="1">
    <location>
        <position position="1"/>
    </location>
</feature>
<accession>A0A8J2KK11</accession>
<dbReference type="AlphaFoldDB" id="A0A8J2KK11"/>
<organism evidence="1 2">
    <name type="scientific">Allacma fusca</name>
    <dbReference type="NCBI Taxonomy" id="39272"/>
    <lineage>
        <taxon>Eukaryota</taxon>
        <taxon>Metazoa</taxon>
        <taxon>Ecdysozoa</taxon>
        <taxon>Arthropoda</taxon>
        <taxon>Hexapoda</taxon>
        <taxon>Collembola</taxon>
        <taxon>Symphypleona</taxon>
        <taxon>Sminthuridae</taxon>
        <taxon>Allacma</taxon>
    </lineage>
</organism>
<gene>
    <name evidence="1" type="ORF">AFUS01_LOCUS16165</name>
</gene>
<dbReference type="EMBL" id="CAJVCH010146888">
    <property type="protein sequence ID" value="CAG7727315.1"/>
    <property type="molecule type" value="Genomic_DNA"/>
</dbReference>
<protein>
    <submittedName>
        <fullName evidence="1">Uncharacterized protein</fullName>
    </submittedName>
</protein>
<proteinExistence type="predicted"/>
<reference evidence="1" key="1">
    <citation type="submission" date="2021-06" db="EMBL/GenBank/DDBJ databases">
        <authorList>
            <person name="Hodson N. C."/>
            <person name="Mongue J. A."/>
            <person name="Jaron S. K."/>
        </authorList>
    </citation>
    <scope>NUCLEOTIDE SEQUENCE</scope>
</reference>
<evidence type="ECO:0000313" key="2">
    <source>
        <dbReference type="Proteomes" id="UP000708208"/>
    </source>
</evidence>
<dbReference type="Proteomes" id="UP000708208">
    <property type="component" value="Unassembled WGS sequence"/>
</dbReference>
<comment type="caution">
    <text evidence="1">The sequence shown here is derived from an EMBL/GenBank/DDBJ whole genome shotgun (WGS) entry which is preliminary data.</text>
</comment>
<evidence type="ECO:0000313" key="1">
    <source>
        <dbReference type="EMBL" id="CAG7727315.1"/>
    </source>
</evidence>